<dbReference type="SUPFAM" id="SSF47226">
    <property type="entry name" value="Histidine-containing phosphotransfer domain, HPT domain"/>
    <property type="match status" value="1"/>
</dbReference>
<dbReference type="RefSeq" id="WP_124085914.1">
    <property type="nucleotide sequence ID" value="NZ_UXAW01000051.1"/>
</dbReference>
<dbReference type="InterPro" id="IPR036641">
    <property type="entry name" value="HPT_dom_sf"/>
</dbReference>
<evidence type="ECO:0000313" key="2">
    <source>
        <dbReference type="Proteomes" id="UP000277498"/>
    </source>
</evidence>
<dbReference type="EMBL" id="UXAW01000051">
    <property type="protein sequence ID" value="VDC25274.1"/>
    <property type="molecule type" value="Genomic_DNA"/>
</dbReference>
<dbReference type="OrthoDB" id="7873775at2"/>
<evidence type="ECO:0000313" key="1">
    <source>
        <dbReference type="EMBL" id="VDC25274.1"/>
    </source>
</evidence>
<dbReference type="Proteomes" id="UP000277498">
    <property type="component" value="Unassembled WGS sequence"/>
</dbReference>
<gene>
    <name evidence="1" type="ORF">XINFAN_01512</name>
</gene>
<reference evidence="1 2" key="1">
    <citation type="submission" date="2018-11" db="EMBL/GenBank/DDBJ databases">
        <authorList>
            <person name="Criscuolo A."/>
        </authorList>
    </citation>
    <scope>NUCLEOTIDE SEQUENCE [LARGE SCALE GENOMIC DNA]</scope>
    <source>
        <strain evidence="1">ACIP111625</strain>
    </source>
</reference>
<organism evidence="1 2">
    <name type="scientific">Pseudogemmobacter humi</name>
    <dbReference type="NCBI Taxonomy" id="2483812"/>
    <lineage>
        <taxon>Bacteria</taxon>
        <taxon>Pseudomonadati</taxon>
        <taxon>Pseudomonadota</taxon>
        <taxon>Alphaproteobacteria</taxon>
        <taxon>Rhodobacterales</taxon>
        <taxon>Paracoccaceae</taxon>
        <taxon>Pseudogemmobacter</taxon>
    </lineage>
</organism>
<accession>A0A3P5XCN2</accession>
<sequence>MEQIVKLHPQERIRQDGEVIAAIYRNLGPAAAGQMVSRALGELALSMAGLAAQVRQHDLNDLGRQMQKLRAMADNLGMTSLALVAMDARGCLERCDGTAFAAVWARLLRVAERSLRPDQDFADLSG</sequence>
<dbReference type="Gene3D" id="1.20.120.160">
    <property type="entry name" value="HPT domain"/>
    <property type="match status" value="1"/>
</dbReference>
<dbReference type="AlphaFoldDB" id="A0A3P5XCN2"/>
<protein>
    <submittedName>
        <fullName evidence="1">Uncharacterized protein</fullName>
    </submittedName>
</protein>
<keyword evidence="2" id="KW-1185">Reference proteome</keyword>
<name>A0A3P5XCN2_9RHOB</name>
<dbReference type="GO" id="GO:0000160">
    <property type="term" value="P:phosphorelay signal transduction system"/>
    <property type="evidence" value="ECO:0007669"/>
    <property type="project" value="InterPro"/>
</dbReference>
<proteinExistence type="predicted"/>